<evidence type="ECO:0000313" key="2">
    <source>
        <dbReference type="Proteomes" id="UP000886885"/>
    </source>
</evidence>
<sequence>MTTQTSKTPNESRTVATKVAKRKRKLNRLLLSSLLFSQRIEFSGSLRAGAKLTLLFVYGPLPPESFDRFEKFEGAFKLQDKLYVLLTWEHECFEFNNVVFSLLHESSSGMLVTGIDLSNLILFVFFFLDAPDTDENRTSNDAAETNFSRNVVKDIPRPGPGSSGDNMKVTVVDWKAQELVSPNAPIDEDRSGEVKMEASLTPDDVIRAGGFGARDDISSFLPVASDSTGFEATILDARNYEEPQGEIQRPGLGWTERKQLFCQSLRPSCFGQLFLVFLASDILWHDRNM</sequence>
<organism evidence="1 2">
    <name type="scientific">Populus tomentosa</name>
    <name type="common">Chinese white poplar</name>
    <dbReference type="NCBI Taxonomy" id="118781"/>
    <lineage>
        <taxon>Eukaryota</taxon>
        <taxon>Viridiplantae</taxon>
        <taxon>Streptophyta</taxon>
        <taxon>Embryophyta</taxon>
        <taxon>Tracheophyta</taxon>
        <taxon>Spermatophyta</taxon>
        <taxon>Magnoliopsida</taxon>
        <taxon>eudicotyledons</taxon>
        <taxon>Gunneridae</taxon>
        <taxon>Pentapetalae</taxon>
        <taxon>rosids</taxon>
        <taxon>fabids</taxon>
        <taxon>Malpighiales</taxon>
        <taxon>Salicaceae</taxon>
        <taxon>Saliceae</taxon>
        <taxon>Populus</taxon>
    </lineage>
</organism>
<proteinExistence type="predicted"/>
<accession>A0A8X7XZP6</accession>
<evidence type="ECO:0000313" key="1">
    <source>
        <dbReference type="EMBL" id="KAG6743768.1"/>
    </source>
</evidence>
<name>A0A8X7XZP6_POPTO</name>
<dbReference type="PANTHER" id="PTHR37250">
    <property type="entry name" value="OS05G0496000 PROTEIN"/>
    <property type="match status" value="1"/>
</dbReference>
<gene>
    <name evidence="1" type="ORF">POTOM_052469</name>
</gene>
<dbReference type="Proteomes" id="UP000886885">
    <property type="component" value="Chromosome 16D"/>
</dbReference>
<reference evidence="1" key="1">
    <citation type="journal article" date="2020" name="bioRxiv">
        <title>Hybrid origin of Populus tomentosa Carr. identified through genome sequencing and phylogenomic analysis.</title>
        <authorList>
            <person name="An X."/>
            <person name="Gao K."/>
            <person name="Chen Z."/>
            <person name="Li J."/>
            <person name="Yang X."/>
            <person name="Yang X."/>
            <person name="Zhou J."/>
            <person name="Guo T."/>
            <person name="Zhao T."/>
            <person name="Huang S."/>
            <person name="Miao D."/>
            <person name="Khan W.U."/>
            <person name="Rao P."/>
            <person name="Ye M."/>
            <person name="Lei B."/>
            <person name="Liao W."/>
            <person name="Wang J."/>
            <person name="Ji L."/>
            <person name="Li Y."/>
            <person name="Guo B."/>
            <person name="Mustafa N.S."/>
            <person name="Li S."/>
            <person name="Yun Q."/>
            <person name="Keller S.R."/>
            <person name="Mao J."/>
            <person name="Zhang R."/>
            <person name="Strauss S.H."/>
        </authorList>
    </citation>
    <scope>NUCLEOTIDE SEQUENCE</scope>
    <source>
        <strain evidence="1">GM15</strain>
        <tissue evidence="1">Leaf</tissue>
    </source>
</reference>
<dbReference type="OrthoDB" id="2012753at2759"/>
<protein>
    <submittedName>
        <fullName evidence="1">Uncharacterized protein</fullName>
    </submittedName>
</protein>
<dbReference type="PANTHER" id="PTHR37250:SF1">
    <property type="entry name" value="OS05G0496000 PROTEIN"/>
    <property type="match status" value="1"/>
</dbReference>
<dbReference type="AlphaFoldDB" id="A0A8X7XZP6"/>
<keyword evidence="2" id="KW-1185">Reference proteome</keyword>
<dbReference type="EMBL" id="JAAWWB010000032">
    <property type="protein sequence ID" value="KAG6743768.1"/>
    <property type="molecule type" value="Genomic_DNA"/>
</dbReference>
<comment type="caution">
    <text evidence="1">The sequence shown here is derived from an EMBL/GenBank/DDBJ whole genome shotgun (WGS) entry which is preliminary data.</text>
</comment>